<accession>A0A5C3P9Q5</accession>
<evidence type="ECO:0000313" key="3">
    <source>
        <dbReference type="Proteomes" id="UP000308197"/>
    </source>
</evidence>
<dbReference type="EMBL" id="ML211220">
    <property type="protein sequence ID" value="TFK86032.1"/>
    <property type="molecule type" value="Genomic_DNA"/>
</dbReference>
<sequence length="723" mass="79309">MLTLHSLYTPMCVDLPRRTFSLPQAGSRPTCSLDRRTASQSLAPPRALSFMDVDVVPQVPARRKADAMDDIKVSIRRTPAYAHVSKRSRLAEDPKVAGRQRKRPDSKLAKSRKTLLKRTEVVFAQPDPNAYPFCFPQHYPTDLHVLQQVAPHHFGPRVDHPFVSPVFPPPTARLCQVVSAFGAPQLDCLMASASAHSLIDLSHRPQQPAGLGFTSLHTCGAHHVAQRAHRLQCAHAHAKSRVAIDKTMKQNMPRAVRKATQVKKAPRGLKDIRKAATPYLGSFECKRRQAYHPVLRAAPLDIPIDLEERLEFLAATFDRAGGDVDMAYEEAVSFDDSIDDDQGNMEVYFTPLPSSDMLCDVFAEPVFVTVPSTEPAPVVHVDPPVSMQNADTPAQTSLYYEQLGQQDASAQATEADVEGQDESDGTSRPAPMRINSGAYLMDALLHWQVPAAHHVEYEDEDDGYDEEDDVWFEACDGEKLVVDAQAATSSSRPALLAQADAFMNAIGDELRAARPAADSTVSVKNELFEPLFGVNTSDEDDIFGSSTVENFVQGSRRNGEGSRRVMRYRPLLGRPFLPPSHKYSTPNTIKTEVLDKSIQIELRHCLDHLPASVLSVVPLPPDSPPHVPFLAATLIEVDSCITVGFTSAGSLRLQLAHVPSWASLPTLDFTGNSTSSFARSSSSKPHRSLRASDYAITQVASWPLSTSSRSTVSLATAVLRPRS</sequence>
<dbReference type="AlphaFoldDB" id="A0A5C3P9Q5"/>
<reference evidence="2 3" key="1">
    <citation type="journal article" date="2019" name="Nat. Ecol. Evol.">
        <title>Megaphylogeny resolves global patterns of mushroom evolution.</title>
        <authorList>
            <person name="Varga T."/>
            <person name="Krizsan K."/>
            <person name="Foldi C."/>
            <person name="Dima B."/>
            <person name="Sanchez-Garcia M."/>
            <person name="Sanchez-Ramirez S."/>
            <person name="Szollosi G.J."/>
            <person name="Szarkandi J.G."/>
            <person name="Papp V."/>
            <person name="Albert L."/>
            <person name="Andreopoulos W."/>
            <person name="Angelini C."/>
            <person name="Antonin V."/>
            <person name="Barry K.W."/>
            <person name="Bougher N.L."/>
            <person name="Buchanan P."/>
            <person name="Buyck B."/>
            <person name="Bense V."/>
            <person name="Catcheside P."/>
            <person name="Chovatia M."/>
            <person name="Cooper J."/>
            <person name="Damon W."/>
            <person name="Desjardin D."/>
            <person name="Finy P."/>
            <person name="Geml J."/>
            <person name="Haridas S."/>
            <person name="Hughes K."/>
            <person name="Justo A."/>
            <person name="Karasinski D."/>
            <person name="Kautmanova I."/>
            <person name="Kiss B."/>
            <person name="Kocsube S."/>
            <person name="Kotiranta H."/>
            <person name="LaButti K.M."/>
            <person name="Lechner B.E."/>
            <person name="Liimatainen K."/>
            <person name="Lipzen A."/>
            <person name="Lukacs Z."/>
            <person name="Mihaltcheva S."/>
            <person name="Morgado L.N."/>
            <person name="Niskanen T."/>
            <person name="Noordeloos M.E."/>
            <person name="Ohm R.A."/>
            <person name="Ortiz-Santana B."/>
            <person name="Ovrebo C."/>
            <person name="Racz N."/>
            <person name="Riley R."/>
            <person name="Savchenko A."/>
            <person name="Shiryaev A."/>
            <person name="Soop K."/>
            <person name="Spirin V."/>
            <person name="Szebenyi C."/>
            <person name="Tomsovsky M."/>
            <person name="Tulloss R.E."/>
            <person name="Uehling J."/>
            <person name="Grigoriev I.V."/>
            <person name="Vagvolgyi C."/>
            <person name="Papp T."/>
            <person name="Martin F.M."/>
            <person name="Miettinen O."/>
            <person name="Hibbett D.S."/>
            <person name="Nagy L.G."/>
        </authorList>
    </citation>
    <scope>NUCLEOTIDE SEQUENCE [LARGE SCALE GENOMIC DNA]</scope>
    <source>
        <strain evidence="2 3">HHB13444</strain>
    </source>
</reference>
<evidence type="ECO:0000313" key="2">
    <source>
        <dbReference type="EMBL" id="TFK86032.1"/>
    </source>
</evidence>
<feature type="compositionally biased region" description="Acidic residues" evidence="1">
    <location>
        <begin position="415"/>
        <end position="424"/>
    </location>
</feature>
<evidence type="ECO:0000256" key="1">
    <source>
        <dbReference type="SAM" id="MobiDB-lite"/>
    </source>
</evidence>
<keyword evidence="3" id="KW-1185">Reference proteome</keyword>
<feature type="region of interest" description="Disordered" evidence="1">
    <location>
        <begin position="83"/>
        <end position="111"/>
    </location>
</feature>
<dbReference type="Proteomes" id="UP000308197">
    <property type="component" value="Unassembled WGS sequence"/>
</dbReference>
<protein>
    <submittedName>
        <fullName evidence="2">Uncharacterized protein</fullName>
    </submittedName>
</protein>
<gene>
    <name evidence="2" type="ORF">K466DRAFT_664070</name>
</gene>
<organism evidence="2 3">
    <name type="scientific">Polyporus arcularius HHB13444</name>
    <dbReference type="NCBI Taxonomy" id="1314778"/>
    <lineage>
        <taxon>Eukaryota</taxon>
        <taxon>Fungi</taxon>
        <taxon>Dikarya</taxon>
        <taxon>Basidiomycota</taxon>
        <taxon>Agaricomycotina</taxon>
        <taxon>Agaricomycetes</taxon>
        <taxon>Polyporales</taxon>
        <taxon>Polyporaceae</taxon>
        <taxon>Polyporus</taxon>
    </lineage>
</organism>
<proteinExistence type="predicted"/>
<dbReference type="InParanoid" id="A0A5C3P9Q5"/>
<feature type="region of interest" description="Disordered" evidence="1">
    <location>
        <begin position="404"/>
        <end position="431"/>
    </location>
</feature>
<name>A0A5C3P9Q5_9APHY</name>